<keyword evidence="1" id="KW-0472">Membrane</keyword>
<proteinExistence type="predicted"/>
<reference evidence="2 3" key="1">
    <citation type="submission" date="2018-11" db="EMBL/GenBank/DDBJ databases">
        <title>Complete genome sequence of Leptospira kmetyi isolate LS 001/16 from soil sample associated with a leptospirosis patient in Kelantan.</title>
        <authorList>
            <person name="Muhammad Yusoff F."/>
            <person name="Muhammad Yusoff S."/>
            <person name="Ahmad M.N."/>
            <person name="Yusof N.Y."/>
            <person name="Aziah I."/>
        </authorList>
    </citation>
    <scope>NUCLEOTIDE SEQUENCE [LARGE SCALE GENOMIC DNA]</scope>
    <source>
        <strain evidence="2 3">LS 001/16</strain>
    </source>
</reference>
<dbReference type="AlphaFoldDB" id="A0AAD0UQ81"/>
<dbReference type="Proteomes" id="UP000276407">
    <property type="component" value="Chromosome 1"/>
</dbReference>
<feature type="transmembrane region" description="Helical" evidence="1">
    <location>
        <begin position="120"/>
        <end position="140"/>
    </location>
</feature>
<evidence type="ECO:0000256" key="1">
    <source>
        <dbReference type="SAM" id="Phobius"/>
    </source>
</evidence>
<protein>
    <submittedName>
        <fullName evidence="2">Uncharacterized protein</fullName>
    </submittedName>
</protein>
<feature type="transmembrane region" description="Helical" evidence="1">
    <location>
        <begin position="88"/>
        <end position="108"/>
    </location>
</feature>
<dbReference type="EMBL" id="CP033614">
    <property type="protein sequence ID" value="AYV56522.1"/>
    <property type="molecule type" value="Genomic_DNA"/>
</dbReference>
<sequence length="224" mass="26375">MISDSYRRRTYKPNPYIFYPHFALIAYLFLECAFIRVFTITSRQEEYVQISFNWIYPAILLYALIIFLFAIGKYGIKTWKTRGKTRVASALMVFGLVSPLIWLSWFLTQNPLAKGLFSRGQAAICCITGMLIWAIAILNCNAFRIPAFSLIEPRLPTFHRLTRPFFNFMTRMIDLKYYRQQELTRKEKIVMKMMIHNNELCKNESLSAIDRALILAQTYGNYLR</sequence>
<accession>A0AAD0UQ81</accession>
<evidence type="ECO:0000313" key="2">
    <source>
        <dbReference type="EMBL" id="AYV56522.1"/>
    </source>
</evidence>
<keyword evidence="1" id="KW-1133">Transmembrane helix</keyword>
<feature type="transmembrane region" description="Helical" evidence="1">
    <location>
        <begin position="54"/>
        <end position="76"/>
    </location>
</feature>
<feature type="transmembrane region" description="Helical" evidence="1">
    <location>
        <begin position="21"/>
        <end position="42"/>
    </location>
</feature>
<gene>
    <name evidence="2" type="ORF">EFP84_14090</name>
</gene>
<dbReference type="KEGG" id="lkm:EFP84_14090"/>
<name>A0AAD0UQ81_9LEPT</name>
<organism evidence="2 3">
    <name type="scientific">Leptospira kmetyi</name>
    <dbReference type="NCBI Taxonomy" id="408139"/>
    <lineage>
        <taxon>Bacteria</taxon>
        <taxon>Pseudomonadati</taxon>
        <taxon>Spirochaetota</taxon>
        <taxon>Spirochaetia</taxon>
        <taxon>Leptospirales</taxon>
        <taxon>Leptospiraceae</taxon>
        <taxon>Leptospira</taxon>
    </lineage>
</organism>
<keyword evidence="1" id="KW-0812">Transmembrane</keyword>
<evidence type="ECO:0000313" key="3">
    <source>
        <dbReference type="Proteomes" id="UP000276407"/>
    </source>
</evidence>